<dbReference type="EMBL" id="RBRE01000087">
    <property type="protein sequence ID" value="RMQ41434.1"/>
    <property type="molecule type" value="Genomic_DNA"/>
</dbReference>
<reference evidence="2 3" key="1">
    <citation type="submission" date="2018-08" db="EMBL/GenBank/DDBJ databases">
        <title>Recombination of ecologically and evolutionarily significant loci maintains genetic cohesion in the Pseudomonas syringae species complex.</title>
        <authorList>
            <person name="Dillon M."/>
            <person name="Thakur S."/>
            <person name="Almeida R.N.D."/>
            <person name="Weir B.S."/>
            <person name="Guttman D.S."/>
        </authorList>
    </citation>
    <scope>NUCLEOTIDE SEQUENCE [LARGE SCALE GENOMIC DNA]</scope>
    <source>
        <strain evidence="2 3">ICMP 3353</strain>
    </source>
</reference>
<protein>
    <submittedName>
        <fullName evidence="2">Uncharacterized protein</fullName>
    </submittedName>
</protein>
<evidence type="ECO:0000256" key="1">
    <source>
        <dbReference type="SAM" id="Phobius"/>
    </source>
</evidence>
<comment type="caution">
    <text evidence="2">The sequence shown here is derived from an EMBL/GenBank/DDBJ whole genome shotgun (WGS) entry which is preliminary data.</text>
</comment>
<evidence type="ECO:0000313" key="3">
    <source>
        <dbReference type="Proteomes" id="UP000277236"/>
    </source>
</evidence>
<name>A0A3M4LJW8_PSECI</name>
<gene>
    <name evidence="2" type="ORF">ALQ04_200027</name>
</gene>
<keyword evidence="1" id="KW-0812">Transmembrane</keyword>
<keyword evidence="1" id="KW-1133">Transmembrane helix</keyword>
<organism evidence="2 3">
    <name type="scientific">Pseudomonas cichorii</name>
    <dbReference type="NCBI Taxonomy" id="36746"/>
    <lineage>
        <taxon>Bacteria</taxon>
        <taxon>Pseudomonadati</taxon>
        <taxon>Pseudomonadota</taxon>
        <taxon>Gammaproteobacteria</taxon>
        <taxon>Pseudomonadales</taxon>
        <taxon>Pseudomonadaceae</taxon>
        <taxon>Pseudomonas</taxon>
    </lineage>
</organism>
<dbReference type="Proteomes" id="UP000277236">
    <property type="component" value="Unassembled WGS sequence"/>
</dbReference>
<accession>A0A3M4LJW8</accession>
<evidence type="ECO:0000313" key="2">
    <source>
        <dbReference type="EMBL" id="RMQ41434.1"/>
    </source>
</evidence>
<feature type="transmembrane region" description="Helical" evidence="1">
    <location>
        <begin position="28"/>
        <end position="45"/>
    </location>
</feature>
<dbReference type="AlphaFoldDB" id="A0A3M4LJW8"/>
<sequence length="219" mass="24644">MCFGRCQLDAIQGSVAAAASVGLGWGDIAKIVLASGVVAALIGWLKDWLFNIRDRRLDAKFAAIELIAVLDLYTLQSRRNVRDYHEYAASLDPHTDYQNWPSCAHPDLDISRDALKHLDSKHASALVSIATEKALANQHLHAIHDASFDPTEVYAHEADVVGYFGYEVYLLANKLRKKYKLPPFGHRWGVTDHFPDLLHSWIETKNEVRARSEPRPESE</sequence>
<keyword evidence="1" id="KW-0472">Membrane</keyword>
<proteinExistence type="predicted"/>